<accession>A0AAV0P7S4</accession>
<feature type="region of interest" description="Disordered" evidence="1">
    <location>
        <begin position="1"/>
        <end position="40"/>
    </location>
</feature>
<evidence type="ECO:0000256" key="1">
    <source>
        <dbReference type="SAM" id="MobiDB-lite"/>
    </source>
</evidence>
<evidence type="ECO:0000313" key="3">
    <source>
        <dbReference type="Proteomes" id="UP001154282"/>
    </source>
</evidence>
<dbReference type="EMBL" id="CAMGYJ010000008">
    <property type="protein sequence ID" value="CAI0467084.1"/>
    <property type="molecule type" value="Genomic_DNA"/>
</dbReference>
<organism evidence="2 3">
    <name type="scientific">Linum tenue</name>
    <dbReference type="NCBI Taxonomy" id="586396"/>
    <lineage>
        <taxon>Eukaryota</taxon>
        <taxon>Viridiplantae</taxon>
        <taxon>Streptophyta</taxon>
        <taxon>Embryophyta</taxon>
        <taxon>Tracheophyta</taxon>
        <taxon>Spermatophyta</taxon>
        <taxon>Magnoliopsida</taxon>
        <taxon>eudicotyledons</taxon>
        <taxon>Gunneridae</taxon>
        <taxon>Pentapetalae</taxon>
        <taxon>rosids</taxon>
        <taxon>fabids</taxon>
        <taxon>Malpighiales</taxon>
        <taxon>Linaceae</taxon>
        <taxon>Linum</taxon>
    </lineage>
</organism>
<dbReference type="AlphaFoldDB" id="A0AAV0P7S4"/>
<feature type="compositionally biased region" description="Polar residues" evidence="1">
    <location>
        <begin position="13"/>
        <end position="27"/>
    </location>
</feature>
<name>A0AAV0P7S4_9ROSI</name>
<protein>
    <submittedName>
        <fullName evidence="2">Uncharacterized protein</fullName>
    </submittedName>
</protein>
<evidence type="ECO:0000313" key="2">
    <source>
        <dbReference type="EMBL" id="CAI0467084.1"/>
    </source>
</evidence>
<keyword evidence="3" id="KW-1185">Reference proteome</keyword>
<comment type="caution">
    <text evidence="2">The sequence shown here is derived from an EMBL/GenBank/DDBJ whole genome shotgun (WGS) entry which is preliminary data.</text>
</comment>
<sequence>ARPFSSPHLPGASQPSSLHLSISQLSRESPLSPTPHHSPSHPPLYITTVALLLLLPSLSLSPQKLSLTDGWKSLLDALTVLRACHLMTPLDS</sequence>
<reference evidence="2" key="1">
    <citation type="submission" date="2022-08" db="EMBL/GenBank/DDBJ databases">
        <authorList>
            <person name="Gutierrez-Valencia J."/>
        </authorList>
    </citation>
    <scope>NUCLEOTIDE SEQUENCE</scope>
</reference>
<feature type="non-terminal residue" evidence="2">
    <location>
        <position position="1"/>
    </location>
</feature>
<dbReference type="Proteomes" id="UP001154282">
    <property type="component" value="Unassembled WGS sequence"/>
</dbReference>
<gene>
    <name evidence="2" type="ORF">LITE_LOCUS37302</name>
</gene>
<proteinExistence type="predicted"/>